<reference evidence="1 2" key="1">
    <citation type="submission" date="2018-05" db="EMBL/GenBank/DDBJ databases">
        <title>Draft genome sequence of Scytalidium lignicola DSM 105466, a ubiquitous saprotrophic fungus.</title>
        <authorList>
            <person name="Buettner E."/>
            <person name="Gebauer A.M."/>
            <person name="Hofrichter M."/>
            <person name="Liers C."/>
            <person name="Kellner H."/>
        </authorList>
    </citation>
    <scope>NUCLEOTIDE SEQUENCE [LARGE SCALE GENOMIC DNA]</scope>
    <source>
        <strain evidence="1 2">DSM 105466</strain>
    </source>
</reference>
<dbReference type="EMBL" id="NCSJ02000456">
    <property type="protein sequence ID" value="RFU24377.1"/>
    <property type="molecule type" value="Genomic_DNA"/>
</dbReference>
<proteinExistence type="predicted"/>
<gene>
    <name evidence="1" type="ORF">B7463_g11960</name>
</gene>
<feature type="non-terminal residue" evidence="1">
    <location>
        <position position="1"/>
    </location>
</feature>
<keyword evidence="2" id="KW-1185">Reference proteome</keyword>
<evidence type="ECO:0000313" key="2">
    <source>
        <dbReference type="Proteomes" id="UP000258309"/>
    </source>
</evidence>
<accession>A0A3E2GTK9</accession>
<dbReference type="OMA" id="IQHRDIR"/>
<organism evidence="1 2">
    <name type="scientific">Scytalidium lignicola</name>
    <name type="common">Hyphomycete</name>
    <dbReference type="NCBI Taxonomy" id="5539"/>
    <lineage>
        <taxon>Eukaryota</taxon>
        <taxon>Fungi</taxon>
        <taxon>Dikarya</taxon>
        <taxon>Ascomycota</taxon>
        <taxon>Pezizomycotina</taxon>
        <taxon>Leotiomycetes</taxon>
        <taxon>Leotiomycetes incertae sedis</taxon>
        <taxon>Scytalidium</taxon>
    </lineage>
</organism>
<dbReference type="AlphaFoldDB" id="A0A3E2GTK9"/>
<sequence length="232" mass="25679">MAAPLECRDIRSASLPFKRDRDHNQKWVRGTRPSSGVFMRFEPALDDPSGGLIGGNEGQRAKVRPCKQYSQVSHHSEKYFYGGMYSGPDAMRVRRLADARDDAREHEGSSLSHSLLDLVPQHNNATNSSVQTVVLANSDNDASILYSYENKVSSPGPNGRQIDLGGLVELAEKKWVNEQTEKIVHGEYEVLDNEGETILTKGKGKKSPKQRAVKATPAETENVIEVDGFELI</sequence>
<dbReference type="Proteomes" id="UP000258309">
    <property type="component" value="Unassembled WGS sequence"/>
</dbReference>
<evidence type="ECO:0000313" key="1">
    <source>
        <dbReference type="EMBL" id="RFU24377.1"/>
    </source>
</evidence>
<dbReference type="OrthoDB" id="5153521at2759"/>
<protein>
    <submittedName>
        <fullName evidence="1">Uncharacterized protein</fullName>
    </submittedName>
</protein>
<name>A0A3E2GTK9_SCYLI</name>
<comment type="caution">
    <text evidence="1">The sequence shown here is derived from an EMBL/GenBank/DDBJ whole genome shotgun (WGS) entry which is preliminary data.</text>
</comment>
<feature type="non-terminal residue" evidence="1">
    <location>
        <position position="232"/>
    </location>
</feature>